<keyword evidence="2" id="KW-1185">Reference proteome</keyword>
<dbReference type="EMBL" id="BMTD01000008">
    <property type="protein sequence ID" value="GGU98742.1"/>
    <property type="molecule type" value="Genomic_DNA"/>
</dbReference>
<gene>
    <name evidence="1" type="ORF">GCM10010260_38460</name>
</gene>
<sequence length="88" mass="9763">MSILLLRESSDSKGDKGPQAWVSPALGCDETVTVDPRHLRWHLGLGPEPERLLIVPAFPGVVDRFEPLVVRDGEVVWPWGPPPAMTRE</sequence>
<evidence type="ECO:0000313" key="2">
    <source>
        <dbReference type="Proteomes" id="UP000618795"/>
    </source>
</evidence>
<dbReference type="Proteomes" id="UP000618795">
    <property type="component" value="Unassembled WGS sequence"/>
</dbReference>
<dbReference type="AlphaFoldDB" id="A0A918IBT4"/>
<evidence type="ECO:0000313" key="1">
    <source>
        <dbReference type="EMBL" id="GGU98742.1"/>
    </source>
</evidence>
<reference evidence="1" key="1">
    <citation type="journal article" date="2014" name="Int. J. Syst. Evol. Microbiol.">
        <title>Complete genome sequence of Corynebacterium casei LMG S-19264T (=DSM 44701T), isolated from a smear-ripened cheese.</title>
        <authorList>
            <consortium name="US DOE Joint Genome Institute (JGI-PGF)"/>
            <person name="Walter F."/>
            <person name="Albersmeier A."/>
            <person name="Kalinowski J."/>
            <person name="Ruckert C."/>
        </authorList>
    </citation>
    <scope>NUCLEOTIDE SEQUENCE</scope>
    <source>
        <strain evidence="1">JCM 4369</strain>
    </source>
</reference>
<proteinExistence type="predicted"/>
<protein>
    <submittedName>
        <fullName evidence="1">Uncharacterized protein</fullName>
    </submittedName>
</protein>
<name>A0A918IBT4_9ACTN</name>
<reference evidence="1" key="2">
    <citation type="submission" date="2020-09" db="EMBL/GenBank/DDBJ databases">
        <authorList>
            <person name="Sun Q."/>
            <person name="Ohkuma M."/>
        </authorList>
    </citation>
    <scope>NUCLEOTIDE SEQUENCE</scope>
    <source>
        <strain evidence="1">JCM 4369</strain>
    </source>
</reference>
<comment type="caution">
    <text evidence="1">The sequence shown here is derived from an EMBL/GenBank/DDBJ whole genome shotgun (WGS) entry which is preliminary data.</text>
</comment>
<accession>A0A918IBT4</accession>
<organism evidence="1 2">
    <name type="scientific">Streptomyces filipinensis</name>
    <dbReference type="NCBI Taxonomy" id="66887"/>
    <lineage>
        <taxon>Bacteria</taxon>
        <taxon>Bacillati</taxon>
        <taxon>Actinomycetota</taxon>
        <taxon>Actinomycetes</taxon>
        <taxon>Kitasatosporales</taxon>
        <taxon>Streptomycetaceae</taxon>
        <taxon>Streptomyces</taxon>
    </lineage>
</organism>